<dbReference type="SMART" id="SM00360">
    <property type="entry name" value="RRM"/>
    <property type="match status" value="1"/>
</dbReference>
<evidence type="ECO:0000256" key="6">
    <source>
        <dbReference type="SAM" id="MobiDB-lite"/>
    </source>
</evidence>
<keyword evidence="9" id="KW-1185">Reference proteome</keyword>
<dbReference type="Proteomes" id="UP000663828">
    <property type="component" value="Unassembled WGS sequence"/>
</dbReference>
<dbReference type="GO" id="GO:0005730">
    <property type="term" value="C:nucleolus"/>
    <property type="evidence" value="ECO:0007669"/>
    <property type="project" value="UniProtKB-SubCell"/>
</dbReference>
<keyword evidence="5" id="KW-0175">Coiled coil</keyword>
<feature type="region of interest" description="Disordered" evidence="6">
    <location>
        <begin position="216"/>
        <end position="263"/>
    </location>
</feature>
<gene>
    <name evidence="8" type="ORF">XAT740_LOCUS17633</name>
</gene>
<dbReference type="CDD" id="cd12307">
    <property type="entry name" value="RRM_NIFK_like"/>
    <property type="match status" value="1"/>
</dbReference>
<dbReference type="AlphaFoldDB" id="A0A814N439"/>
<feature type="region of interest" description="Disordered" evidence="6">
    <location>
        <begin position="1"/>
        <end position="47"/>
    </location>
</feature>
<comment type="caution">
    <text evidence="8">The sequence shown here is derived from an EMBL/GenBank/DDBJ whole genome shotgun (WGS) entry which is preliminary data.</text>
</comment>
<dbReference type="PROSITE" id="PS50102">
    <property type="entry name" value="RRM"/>
    <property type="match status" value="1"/>
</dbReference>
<protein>
    <recommendedName>
        <fullName evidence="7">RRM domain-containing protein</fullName>
    </recommendedName>
</protein>
<dbReference type="InterPro" id="IPR000504">
    <property type="entry name" value="RRM_dom"/>
</dbReference>
<evidence type="ECO:0000256" key="3">
    <source>
        <dbReference type="ARBA" id="ARBA00023242"/>
    </source>
</evidence>
<accession>A0A814N439</accession>
<dbReference type="PANTHER" id="PTHR46754">
    <property type="entry name" value="MKI67 FHA DOMAIN-INTERACTING NUCLEOLAR PHOSPHOPROTEIN"/>
    <property type="match status" value="1"/>
</dbReference>
<evidence type="ECO:0000256" key="1">
    <source>
        <dbReference type="ARBA" id="ARBA00004604"/>
    </source>
</evidence>
<dbReference type="SUPFAM" id="SSF54928">
    <property type="entry name" value="RNA-binding domain, RBD"/>
    <property type="match status" value="1"/>
</dbReference>
<comment type="subcellular location">
    <subcellularLocation>
        <location evidence="1">Nucleus</location>
        <location evidence="1">Nucleolus</location>
    </subcellularLocation>
</comment>
<reference evidence="8" key="1">
    <citation type="submission" date="2021-02" db="EMBL/GenBank/DDBJ databases">
        <authorList>
            <person name="Nowell W R."/>
        </authorList>
    </citation>
    <scope>NUCLEOTIDE SEQUENCE</scope>
</reference>
<dbReference type="InterPro" id="IPR012677">
    <property type="entry name" value="Nucleotide-bd_a/b_plait_sf"/>
</dbReference>
<dbReference type="InterPro" id="IPR035979">
    <property type="entry name" value="RBD_domain_sf"/>
</dbReference>
<evidence type="ECO:0000256" key="2">
    <source>
        <dbReference type="ARBA" id="ARBA00022884"/>
    </source>
</evidence>
<evidence type="ECO:0000259" key="7">
    <source>
        <dbReference type="PROSITE" id="PS50102"/>
    </source>
</evidence>
<keyword evidence="3" id="KW-0539">Nucleus</keyword>
<dbReference type="GO" id="GO:0003723">
    <property type="term" value="F:RNA binding"/>
    <property type="evidence" value="ECO:0007669"/>
    <property type="project" value="UniProtKB-UniRule"/>
</dbReference>
<evidence type="ECO:0000256" key="5">
    <source>
        <dbReference type="SAM" id="Coils"/>
    </source>
</evidence>
<feature type="compositionally biased region" description="Low complexity" evidence="6">
    <location>
        <begin position="221"/>
        <end position="237"/>
    </location>
</feature>
<dbReference type="Pfam" id="PF00076">
    <property type="entry name" value="RRM_1"/>
    <property type="match status" value="1"/>
</dbReference>
<sequence length="263" mass="30104">MANIIDDDDDRLIDAEDSSSDDEQQDDNEEQTLSLPSVAGSGKRKIKKSEMKRNKLIPIQPGLIRLSGLPYGFFERELYSYFSQFGDVTRLKLVRSKKTGGSRGYAYIEFEDEDVARIASETMNGYLMFRSLIKSRVMDRSKIDTDKLFQNWKRIFTVKTPKQKRALYNRLKSDEQLAKSTQRRARKLLKQQEKLNAAGIKYELTDFIPLNALKKDKENKSSAPSASSSTTTPPAKKTNVEEKSQTEKKINKQTTNKKKGVKK</sequence>
<keyword evidence="2 4" id="KW-0694">RNA-binding</keyword>
<evidence type="ECO:0000256" key="4">
    <source>
        <dbReference type="PROSITE-ProRule" id="PRU00176"/>
    </source>
</evidence>
<evidence type="ECO:0000313" key="9">
    <source>
        <dbReference type="Proteomes" id="UP000663828"/>
    </source>
</evidence>
<proteinExistence type="predicted"/>
<feature type="domain" description="RRM" evidence="7">
    <location>
        <begin position="62"/>
        <end position="145"/>
    </location>
</feature>
<evidence type="ECO:0000313" key="8">
    <source>
        <dbReference type="EMBL" id="CAF1087110.1"/>
    </source>
</evidence>
<name>A0A814N439_ADIRI</name>
<dbReference type="EMBL" id="CAJNOR010001156">
    <property type="protein sequence ID" value="CAF1087110.1"/>
    <property type="molecule type" value="Genomic_DNA"/>
</dbReference>
<feature type="compositionally biased region" description="Basic and acidic residues" evidence="6">
    <location>
        <begin position="238"/>
        <end position="250"/>
    </location>
</feature>
<dbReference type="Gene3D" id="3.30.70.330">
    <property type="match status" value="1"/>
</dbReference>
<feature type="coiled-coil region" evidence="5">
    <location>
        <begin position="171"/>
        <end position="198"/>
    </location>
</feature>
<feature type="compositionally biased region" description="Acidic residues" evidence="6">
    <location>
        <begin position="1"/>
        <end position="30"/>
    </location>
</feature>
<organism evidence="8 9">
    <name type="scientific">Adineta ricciae</name>
    <name type="common">Rotifer</name>
    <dbReference type="NCBI Taxonomy" id="249248"/>
    <lineage>
        <taxon>Eukaryota</taxon>
        <taxon>Metazoa</taxon>
        <taxon>Spiralia</taxon>
        <taxon>Gnathifera</taxon>
        <taxon>Rotifera</taxon>
        <taxon>Eurotatoria</taxon>
        <taxon>Bdelloidea</taxon>
        <taxon>Adinetida</taxon>
        <taxon>Adinetidae</taxon>
        <taxon>Adineta</taxon>
    </lineage>
</organism>